<evidence type="ECO:0000313" key="4">
    <source>
        <dbReference type="EMBL" id="CBI09802.1"/>
    </source>
</evidence>
<evidence type="ECO:0000256" key="2">
    <source>
        <dbReference type="ARBA" id="ARBA00022764"/>
    </source>
</evidence>
<keyword evidence="1" id="KW-0732">Signal</keyword>
<dbReference type="InterPro" id="IPR038303">
    <property type="entry name" value="HdeA/HdeB_sf"/>
</dbReference>
<dbReference type="InterPro" id="IPR036831">
    <property type="entry name" value="HdeA_sf"/>
</dbReference>
<dbReference type="GO" id="GO:0071468">
    <property type="term" value="P:cellular response to acidic pH"/>
    <property type="evidence" value="ECO:0007669"/>
    <property type="project" value="InterPro"/>
</dbReference>
<dbReference type="GO" id="GO:0030288">
    <property type="term" value="C:outer membrane-bounded periplasmic space"/>
    <property type="evidence" value="ECO:0007669"/>
    <property type="project" value="InterPro"/>
</dbReference>
<name>E6QRD0_9ZZZZ</name>
<dbReference type="InterPro" id="IPR010486">
    <property type="entry name" value="HNS-dep_expression_A/B"/>
</dbReference>
<dbReference type="Pfam" id="PF06411">
    <property type="entry name" value="HdeA"/>
    <property type="match status" value="1"/>
</dbReference>
<proteinExistence type="predicted"/>
<dbReference type="EMBL" id="CABR01000053">
    <property type="protein sequence ID" value="CBI09802.1"/>
    <property type="molecule type" value="Genomic_DNA"/>
</dbReference>
<dbReference type="SUPFAM" id="SSF47752">
    <property type="entry name" value="Protein HNS-dependent expression A, HdeA"/>
    <property type="match status" value="1"/>
</dbReference>
<accession>E6QRD0</accession>
<evidence type="ECO:0000256" key="1">
    <source>
        <dbReference type="ARBA" id="ARBA00022729"/>
    </source>
</evidence>
<dbReference type="AlphaFoldDB" id="E6QRD0"/>
<keyword evidence="2" id="KW-0574">Periplasm</keyword>
<reference evidence="4" key="1">
    <citation type="submission" date="2009-10" db="EMBL/GenBank/DDBJ databases">
        <title>Diversity of trophic interactions inside an arsenic-rich microbial ecosystem.</title>
        <authorList>
            <person name="Bertin P.N."/>
            <person name="Heinrich-Salmeron A."/>
            <person name="Pelletier E."/>
            <person name="Goulhen-Chollet F."/>
            <person name="Arsene-Ploetze F."/>
            <person name="Gallien S."/>
            <person name="Calteau A."/>
            <person name="Vallenet D."/>
            <person name="Casiot C."/>
            <person name="Chane-Woon-Ming B."/>
            <person name="Giloteaux L."/>
            <person name="Barakat M."/>
            <person name="Bonnefoy V."/>
            <person name="Bruneel O."/>
            <person name="Chandler M."/>
            <person name="Cleiss J."/>
            <person name="Duran R."/>
            <person name="Elbaz-Poulichet F."/>
            <person name="Fonknechten N."/>
            <person name="Lauga B."/>
            <person name="Mornico D."/>
            <person name="Ortet P."/>
            <person name="Schaeffer C."/>
            <person name="Siguier P."/>
            <person name="Alexander Thil Smith A."/>
            <person name="Van Dorsselaer A."/>
            <person name="Weissenbach J."/>
            <person name="Medigue C."/>
            <person name="Le Paslier D."/>
        </authorList>
    </citation>
    <scope>NUCLEOTIDE SEQUENCE</scope>
</reference>
<sequence length="99" mass="10921">MKSNMLMTVLSGVILTGTLSTPVLAATHQPAKMTCEEFTALDETAQPKVVYWAEGFNHKGKPKDAVIDIDSTDKLVPVLITECKKTPKASFWQKVKSHF</sequence>
<keyword evidence="3" id="KW-0143">Chaperone</keyword>
<protein>
    <submittedName>
        <fullName evidence="4">Putative stress response protein acid-resistance protein</fullName>
    </submittedName>
</protein>
<dbReference type="Gene3D" id="1.10.890.10">
    <property type="entry name" value="HNS-dependent expression A"/>
    <property type="match status" value="1"/>
</dbReference>
<comment type="caution">
    <text evidence="4">The sequence shown here is derived from an EMBL/GenBank/DDBJ whole genome shotgun (WGS) entry which is preliminary data.</text>
</comment>
<organism evidence="4">
    <name type="scientific">mine drainage metagenome</name>
    <dbReference type="NCBI Taxonomy" id="410659"/>
    <lineage>
        <taxon>unclassified sequences</taxon>
        <taxon>metagenomes</taxon>
        <taxon>ecological metagenomes</taxon>
    </lineage>
</organism>
<gene>
    <name evidence="4" type="ORF">CARN7_0547</name>
</gene>
<evidence type="ECO:0000256" key="3">
    <source>
        <dbReference type="ARBA" id="ARBA00023186"/>
    </source>
</evidence>